<feature type="transmembrane region" description="Helical" evidence="1">
    <location>
        <begin position="325"/>
        <end position="350"/>
    </location>
</feature>
<dbReference type="Proteomes" id="UP000044136">
    <property type="component" value="Unassembled WGS sequence"/>
</dbReference>
<feature type="transmembrane region" description="Helical" evidence="1">
    <location>
        <begin position="424"/>
        <end position="445"/>
    </location>
</feature>
<feature type="transmembrane region" description="Helical" evidence="1">
    <location>
        <begin position="210"/>
        <end position="232"/>
    </location>
</feature>
<keyword evidence="1" id="KW-0812">Transmembrane</keyword>
<dbReference type="EMBL" id="CCSE01000001">
    <property type="protein sequence ID" value="CEA02236.1"/>
    <property type="molecule type" value="Genomic_DNA"/>
</dbReference>
<feature type="transmembrane region" description="Helical" evidence="1">
    <location>
        <begin position="238"/>
        <end position="259"/>
    </location>
</feature>
<proteinExistence type="predicted"/>
<evidence type="ECO:0000313" key="4">
    <source>
        <dbReference type="Proteomes" id="UP000044136"/>
    </source>
</evidence>
<accession>A0A078MC20</accession>
<keyword evidence="1" id="KW-0472">Membrane</keyword>
<dbReference type="HOGENOM" id="CLU_048533_0_0_9"/>
<keyword evidence="1" id="KW-1133">Transmembrane helix</keyword>
<evidence type="ECO:0000259" key="2">
    <source>
        <dbReference type="Pfam" id="PF07670"/>
    </source>
</evidence>
<gene>
    <name evidence="3" type="ORF">BN1048_01648</name>
</gene>
<dbReference type="STRING" id="1461582.BN1048_01648"/>
<dbReference type="InterPro" id="IPR011642">
    <property type="entry name" value="Gate_dom"/>
</dbReference>
<sequence length="446" mass="49533">MEKDRQGNYLTKEQIKNQKGTAMWKFFLYSGLGILIFFIPVTMFGGSSILLDHLVTAIQKVFGDNIKYYTLLIIIIGAVLPFINGTWRKTTFDLFFTLFKILGVAIGAMVVFNFGPGFVLAENIGPFLFNSLAINLSLLIPLGGAALGLLVGYGLLTLLGILMEPVMRPVFKTPGRTAIDAVASFVGSYSVGLLITNRIYKEGLYSRKEALIVATGFSTVSVTFMVVVARTLELMDHWLLYFWITLIVTFLVTAISVHLPPISTQKKKYYGGKDNTVHEGFEGNRFSYAWCKTKQESFEFEPLLKNIAVNFLDAMKMTTSIIPSILSIGFVGLVIAEYTDIIGYLSYMFYPFLFFWPLEDPGLIAEAAMISVVEMFLPALLVVEADIVTKFIVGVTSVSAIIFLSGLVPAILSTDLNIKLWKLLVVWFIRVALTLLIVTPVALLLF</sequence>
<protein>
    <submittedName>
        <fullName evidence="3">Nucleoside recognition</fullName>
    </submittedName>
</protein>
<organism evidence="3 4">
    <name type="scientific">Jeotgalicoccus saudimassiliensis</name>
    <dbReference type="NCBI Taxonomy" id="1461582"/>
    <lineage>
        <taxon>Bacteria</taxon>
        <taxon>Bacillati</taxon>
        <taxon>Bacillota</taxon>
        <taxon>Bacilli</taxon>
        <taxon>Bacillales</taxon>
        <taxon>Staphylococcaceae</taxon>
        <taxon>Jeotgalicoccus</taxon>
    </lineage>
</organism>
<reference evidence="3 4" key="1">
    <citation type="submission" date="2014-07" db="EMBL/GenBank/DDBJ databases">
        <authorList>
            <person name="Urmite Genomes Urmite Genomes"/>
        </authorList>
    </citation>
    <scope>NUCLEOTIDE SEQUENCE [LARGE SCALE GENOMIC DNA]</scope>
    <source>
        <strain evidence="3 4">13MG44_air</strain>
    </source>
</reference>
<evidence type="ECO:0000313" key="3">
    <source>
        <dbReference type="EMBL" id="CEA02236.1"/>
    </source>
</evidence>
<name>A0A078MC20_9STAP</name>
<feature type="transmembrane region" description="Helical" evidence="1">
    <location>
        <begin position="362"/>
        <end position="383"/>
    </location>
</feature>
<feature type="transmembrane region" description="Helical" evidence="1">
    <location>
        <begin position="66"/>
        <end position="83"/>
    </location>
</feature>
<dbReference type="eggNOG" id="COG3314">
    <property type="taxonomic scope" value="Bacteria"/>
</dbReference>
<keyword evidence="4" id="KW-1185">Reference proteome</keyword>
<dbReference type="RefSeq" id="WP_035810174.1">
    <property type="nucleotide sequence ID" value="NZ_CCSE01000001.1"/>
</dbReference>
<feature type="transmembrane region" description="Helical" evidence="1">
    <location>
        <begin position="138"/>
        <end position="162"/>
    </location>
</feature>
<dbReference type="AlphaFoldDB" id="A0A078MC20"/>
<dbReference type="Pfam" id="PF07670">
    <property type="entry name" value="Gate"/>
    <property type="match status" value="1"/>
</dbReference>
<evidence type="ECO:0000256" key="1">
    <source>
        <dbReference type="SAM" id="Phobius"/>
    </source>
</evidence>
<feature type="transmembrane region" description="Helical" evidence="1">
    <location>
        <begin position="26"/>
        <end position="46"/>
    </location>
</feature>
<feature type="transmembrane region" description="Helical" evidence="1">
    <location>
        <begin position="390"/>
        <end position="412"/>
    </location>
</feature>
<feature type="domain" description="Nucleoside transporter/FeoB GTPase Gate" evidence="2">
    <location>
        <begin position="135"/>
        <end position="232"/>
    </location>
</feature>
<feature type="transmembrane region" description="Helical" evidence="1">
    <location>
        <begin position="95"/>
        <end position="118"/>
    </location>
</feature>